<protein>
    <submittedName>
        <fullName evidence="3">Uncharacterized protein</fullName>
    </submittedName>
</protein>
<feature type="compositionally biased region" description="Basic and acidic residues" evidence="1">
    <location>
        <begin position="89"/>
        <end position="99"/>
    </location>
</feature>
<comment type="caution">
    <text evidence="3">The sequence shown here is derived from an EMBL/GenBank/DDBJ whole genome shotgun (WGS) entry which is preliminary data.</text>
</comment>
<name>A0A8H3F3C5_9LECA</name>
<evidence type="ECO:0000256" key="2">
    <source>
        <dbReference type="SAM" id="SignalP"/>
    </source>
</evidence>
<feature type="signal peptide" evidence="2">
    <location>
        <begin position="1"/>
        <end position="20"/>
    </location>
</feature>
<reference evidence="3" key="1">
    <citation type="submission" date="2021-03" db="EMBL/GenBank/DDBJ databases">
        <authorList>
            <person name="Tagirdzhanova G."/>
        </authorList>
    </citation>
    <scope>NUCLEOTIDE SEQUENCE</scope>
</reference>
<feature type="chain" id="PRO_5034271436" evidence="2">
    <location>
        <begin position="21"/>
        <end position="233"/>
    </location>
</feature>
<sequence>MHLYSVYLMCLASAFTVAHGEKANIWTQKMTALLPRYGRDNYQSLLLLPRGPPSGRSKPLPARSHSSGSISSKSYSPSNGLTTSSSSEGRWDPDQHDPNGDSVSAKVKAHGPAKIRTRIAAFKHKTSAVVDSDQTRKRKVRDANQAEAAVHALRGGHGEVAGTGAFHKIDVDARKSKLGGWLRVKPHGHKAEVRHVSPGDYSREELVDGKSQAVVEGGGKAKITTINAEPNDS</sequence>
<evidence type="ECO:0000313" key="4">
    <source>
        <dbReference type="Proteomes" id="UP000664169"/>
    </source>
</evidence>
<feature type="region of interest" description="Disordered" evidence="1">
    <location>
        <begin position="45"/>
        <end position="110"/>
    </location>
</feature>
<feature type="compositionally biased region" description="Low complexity" evidence="1">
    <location>
        <begin position="64"/>
        <end position="87"/>
    </location>
</feature>
<evidence type="ECO:0000313" key="3">
    <source>
        <dbReference type="EMBL" id="CAF9917431.1"/>
    </source>
</evidence>
<organism evidence="3 4">
    <name type="scientific">Gomphillus americanus</name>
    <dbReference type="NCBI Taxonomy" id="1940652"/>
    <lineage>
        <taxon>Eukaryota</taxon>
        <taxon>Fungi</taxon>
        <taxon>Dikarya</taxon>
        <taxon>Ascomycota</taxon>
        <taxon>Pezizomycotina</taxon>
        <taxon>Lecanoromycetes</taxon>
        <taxon>OSLEUM clade</taxon>
        <taxon>Ostropomycetidae</taxon>
        <taxon>Ostropales</taxon>
        <taxon>Graphidaceae</taxon>
        <taxon>Gomphilloideae</taxon>
        <taxon>Gomphillus</taxon>
    </lineage>
</organism>
<feature type="compositionally biased region" description="Low complexity" evidence="1">
    <location>
        <begin position="45"/>
        <end position="57"/>
    </location>
</feature>
<keyword evidence="4" id="KW-1185">Reference proteome</keyword>
<accession>A0A8H3F3C5</accession>
<keyword evidence="2" id="KW-0732">Signal</keyword>
<dbReference type="Proteomes" id="UP000664169">
    <property type="component" value="Unassembled WGS sequence"/>
</dbReference>
<dbReference type="EMBL" id="CAJPDQ010000012">
    <property type="protein sequence ID" value="CAF9917431.1"/>
    <property type="molecule type" value="Genomic_DNA"/>
</dbReference>
<dbReference type="AlphaFoldDB" id="A0A8H3F3C5"/>
<proteinExistence type="predicted"/>
<evidence type="ECO:0000256" key="1">
    <source>
        <dbReference type="SAM" id="MobiDB-lite"/>
    </source>
</evidence>
<gene>
    <name evidence="3" type="ORF">GOMPHAMPRED_001257</name>
</gene>